<evidence type="ECO:0000256" key="5">
    <source>
        <dbReference type="ARBA" id="ARBA00022763"/>
    </source>
</evidence>
<organism evidence="14 15">
    <name type="scientific">Cimex lectularius</name>
    <name type="common">Bed bug</name>
    <name type="synonym">Acanthia lectularia</name>
    <dbReference type="NCBI Taxonomy" id="79782"/>
    <lineage>
        <taxon>Eukaryota</taxon>
        <taxon>Metazoa</taxon>
        <taxon>Ecdysozoa</taxon>
        <taxon>Arthropoda</taxon>
        <taxon>Hexapoda</taxon>
        <taxon>Insecta</taxon>
        <taxon>Pterygota</taxon>
        <taxon>Neoptera</taxon>
        <taxon>Paraneoptera</taxon>
        <taxon>Hemiptera</taxon>
        <taxon>Heteroptera</taxon>
        <taxon>Panheteroptera</taxon>
        <taxon>Cimicomorpha</taxon>
        <taxon>Cimicidae</taxon>
        <taxon>Cimex</taxon>
    </lineage>
</organism>
<evidence type="ECO:0000256" key="4">
    <source>
        <dbReference type="ARBA" id="ARBA00022741"/>
    </source>
</evidence>
<dbReference type="InterPro" id="IPR036678">
    <property type="entry name" value="MutS_con_dom_sf"/>
</dbReference>
<evidence type="ECO:0000256" key="12">
    <source>
        <dbReference type="RuleBase" id="RU003756"/>
    </source>
</evidence>
<keyword evidence="5 12" id="KW-0227">DNA damage</keyword>
<dbReference type="Gene3D" id="3.40.1170.10">
    <property type="entry name" value="DNA repair protein MutS, domain I"/>
    <property type="match status" value="1"/>
</dbReference>
<dbReference type="GO" id="GO:0140664">
    <property type="term" value="F:ATP-dependent DNA damage sensor activity"/>
    <property type="evidence" value="ECO:0007669"/>
    <property type="project" value="InterPro"/>
</dbReference>
<dbReference type="Pfam" id="PF05188">
    <property type="entry name" value="MutS_II"/>
    <property type="match status" value="1"/>
</dbReference>
<dbReference type="Gene3D" id="3.30.420.110">
    <property type="entry name" value="MutS, connector domain"/>
    <property type="match status" value="1"/>
</dbReference>
<dbReference type="Pfam" id="PF01624">
    <property type="entry name" value="MutS_I"/>
    <property type="match status" value="1"/>
</dbReference>
<dbReference type="SUPFAM" id="SSF52540">
    <property type="entry name" value="P-loop containing nucleoside triphosphate hydrolases"/>
    <property type="match status" value="1"/>
</dbReference>
<dbReference type="AlphaFoldDB" id="A0A8I6RP37"/>
<dbReference type="KEGG" id="clec:106665222"/>
<dbReference type="RefSeq" id="XP_014246973.2">
    <property type="nucleotide sequence ID" value="XM_014391487.2"/>
</dbReference>
<dbReference type="Pfam" id="PF05190">
    <property type="entry name" value="MutS_IV"/>
    <property type="match status" value="1"/>
</dbReference>
<dbReference type="FunFam" id="3.40.50.300:FF:000523">
    <property type="entry name" value="DNA mismatch repair protein"/>
    <property type="match status" value="1"/>
</dbReference>
<keyword evidence="9" id="KW-0539">Nucleus</keyword>
<dbReference type="GO" id="GO:0006298">
    <property type="term" value="P:mismatch repair"/>
    <property type="evidence" value="ECO:0007669"/>
    <property type="project" value="InterPro"/>
</dbReference>
<dbReference type="PANTHER" id="PTHR11361:SF35">
    <property type="entry name" value="DNA MISMATCH REPAIR PROTEIN MSH2"/>
    <property type="match status" value="1"/>
</dbReference>
<evidence type="ECO:0000256" key="11">
    <source>
        <dbReference type="ARBA" id="ARBA00073545"/>
    </source>
</evidence>
<evidence type="ECO:0000259" key="13">
    <source>
        <dbReference type="PROSITE" id="PS00486"/>
    </source>
</evidence>
<keyword evidence="7 12" id="KW-0238">DNA-binding</keyword>
<dbReference type="EnsemblMetazoa" id="XM_014391487.2">
    <property type="protein sequence ID" value="XP_014246973.2"/>
    <property type="gene ID" value="LOC106665222"/>
</dbReference>
<keyword evidence="6" id="KW-0067">ATP-binding</keyword>
<dbReference type="Gene3D" id="3.40.50.300">
    <property type="entry name" value="P-loop containing nucleotide triphosphate hydrolases"/>
    <property type="match status" value="1"/>
</dbReference>
<dbReference type="GO" id="GO:0032301">
    <property type="term" value="C:MutSalpha complex"/>
    <property type="evidence" value="ECO:0007669"/>
    <property type="project" value="TreeGrafter"/>
</dbReference>
<dbReference type="FunFam" id="1.10.1420.10:FF:000003">
    <property type="entry name" value="DNA mismatch repair protein"/>
    <property type="match status" value="1"/>
</dbReference>
<dbReference type="InterPro" id="IPR000432">
    <property type="entry name" value="DNA_mismatch_repair_MutS_C"/>
</dbReference>
<dbReference type="OrthoDB" id="295033at2759"/>
<dbReference type="Pfam" id="PF00488">
    <property type="entry name" value="MutS_V"/>
    <property type="match status" value="1"/>
</dbReference>
<proteinExistence type="inferred from homology"/>
<dbReference type="InterPro" id="IPR016151">
    <property type="entry name" value="DNA_mismatch_repair_MutS_N"/>
</dbReference>
<dbReference type="FunFam" id="3.40.1170.10:FF:000003">
    <property type="entry name" value="DNA mismatch repair protein"/>
    <property type="match status" value="1"/>
</dbReference>
<comment type="subcellular location">
    <subcellularLocation>
        <location evidence="1">Nucleus</location>
    </subcellularLocation>
</comment>
<dbReference type="GeneID" id="106665222"/>
<dbReference type="InterPro" id="IPR007695">
    <property type="entry name" value="DNA_mismatch_repair_MutS-lik_N"/>
</dbReference>
<dbReference type="NCBIfam" id="NF003810">
    <property type="entry name" value="PRK05399.1"/>
    <property type="match status" value="1"/>
</dbReference>
<dbReference type="Proteomes" id="UP000494040">
    <property type="component" value="Unassembled WGS sequence"/>
</dbReference>
<dbReference type="InterPro" id="IPR007696">
    <property type="entry name" value="DNA_mismatch_repair_MutS_core"/>
</dbReference>
<dbReference type="GO" id="GO:0006312">
    <property type="term" value="P:mitotic recombination"/>
    <property type="evidence" value="ECO:0007669"/>
    <property type="project" value="TreeGrafter"/>
</dbReference>
<name>A0A8I6RP37_CIMLE</name>
<evidence type="ECO:0000256" key="9">
    <source>
        <dbReference type="ARBA" id="ARBA00023242"/>
    </source>
</evidence>
<protein>
    <recommendedName>
        <fullName evidence="11">DNA mismatch repair protein MSH2</fullName>
    </recommendedName>
    <alternativeName>
        <fullName evidence="3">DNA mismatch repair protein Msh2</fullName>
    </alternativeName>
    <alternativeName>
        <fullName evidence="10">MutS protein homolog 2</fullName>
    </alternativeName>
</protein>
<dbReference type="InterPro" id="IPR007860">
    <property type="entry name" value="DNA_mmatch_repair_MutS_con_dom"/>
</dbReference>
<feature type="domain" description="DNA mismatch repair proteins mutS family" evidence="13">
    <location>
        <begin position="733"/>
        <end position="749"/>
    </location>
</feature>
<evidence type="ECO:0000313" key="14">
    <source>
        <dbReference type="EnsemblMetazoa" id="XP_014246973.2"/>
    </source>
</evidence>
<dbReference type="PROSITE" id="PS00486">
    <property type="entry name" value="DNA_MISMATCH_REPAIR_2"/>
    <property type="match status" value="1"/>
</dbReference>
<keyword evidence="15" id="KW-1185">Reference proteome</keyword>
<comment type="similarity">
    <text evidence="2 12">Belongs to the DNA mismatch repair MutS family.</text>
</comment>
<dbReference type="InterPro" id="IPR045076">
    <property type="entry name" value="MutS"/>
</dbReference>
<dbReference type="InterPro" id="IPR011184">
    <property type="entry name" value="DNA_mismatch_repair_Msh2"/>
</dbReference>
<reference evidence="14" key="1">
    <citation type="submission" date="2022-01" db="UniProtKB">
        <authorList>
            <consortium name="EnsemblMetazoa"/>
        </authorList>
    </citation>
    <scope>IDENTIFICATION</scope>
</reference>
<dbReference type="SMART" id="SM00533">
    <property type="entry name" value="MUTSd"/>
    <property type="match status" value="1"/>
</dbReference>
<dbReference type="InterPro" id="IPR007861">
    <property type="entry name" value="DNA_mismatch_repair_MutS_clamp"/>
</dbReference>
<dbReference type="SUPFAM" id="SSF53150">
    <property type="entry name" value="DNA repair protein MutS, domain II"/>
    <property type="match status" value="1"/>
</dbReference>
<dbReference type="Pfam" id="PF05192">
    <property type="entry name" value="MutS_III"/>
    <property type="match status" value="1"/>
</dbReference>
<sequence length="918" mass="103668">MTAKNHFSLDLCQQKLFISYFRNLPEKPSTTIRFFNRTDYYTVHGNDAKFAAKEVFRTEAFIKTIGSDSDSLDSLILNKSQFESLIRDLLLVKQYKVEVYTNKGNKNPNSWTLEYKGSPGNLNQFEEILFSGVDQLEGNSTISLKYDPKNKVTGIALIDIIESQFLVAEIPDDEHFANMEGVIIQFGPKECIIPNESTPEAAALKKIAERCGVLVTMRKKSDFNSDGLVQDLNRLIKFNEGQQQSANVIPQMEFSNAMSALAAGLKYLELCADEDNFGKFDINTLDHGRFVHLDSAAVYALSILGNESTPSNNFSITSLLDKCRTTHGHRLLQQWIKQPLRDINIISDRHDIVEFLVNDTVLRQALYEDHLKKFPDLQALSKKLARKKATMQDCYRIYQAVERVPPLISLLKEYKENKNYHTLRDMIVSPFEEYNADMEMYKEMIVTTIDLNLVDRGEFLVKPEFDDNLEALHSQITKLEKKLKEEMNKVAQDLSLDAKAVKLESNNQYGYFFRITLKDEKALRKKSAYSVLDTNKNGVRFRNARLGEMNDEYLTLRNDYEEHQQVVVDGIISTAVGYASTINKLSFTLAQLDVLCSFAVVAACAPKPYVRPVMKPAGSGILNMSQVRHPCLEMLDNMSFIANDANFNKDSSLFYIITGPNMGGKSTYIRSIGVAALLAHIGSFVPCDEAEISILDAILARVGASDSQFKGMSTFMVEMVEAASILKMATGNSLVIIDELGRGTSTYEGCGIAWAIAEFLAKEVKPFCLFATHFHELTRLSDEIKEVENLHVTAVTSEDSLTLLYQVKQGACDQSFGIHVANMAKIPPRVINDAKRKLSELEDFQSLIKSEDDVKKRKIVQDGEAVIKTVLDQIKNEHLENLSDDELKLKIENLREEIMSKKNTYLEILTKKPIECFP</sequence>
<dbReference type="SUPFAM" id="SSF48334">
    <property type="entry name" value="DNA repair protein MutS, domain III"/>
    <property type="match status" value="1"/>
</dbReference>
<evidence type="ECO:0000256" key="10">
    <source>
        <dbReference type="ARBA" id="ARBA00029795"/>
    </source>
</evidence>
<evidence type="ECO:0000256" key="7">
    <source>
        <dbReference type="ARBA" id="ARBA00023125"/>
    </source>
</evidence>
<dbReference type="PANTHER" id="PTHR11361">
    <property type="entry name" value="DNA MISMATCH REPAIR PROTEIN MUTS FAMILY MEMBER"/>
    <property type="match status" value="1"/>
</dbReference>
<dbReference type="InterPro" id="IPR027417">
    <property type="entry name" value="P-loop_NTPase"/>
</dbReference>
<dbReference type="InterPro" id="IPR036187">
    <property type="entry name" value="DNA_mismatch_repair_MutS_sf"/>
</dbReference>
<keyword evidence="8 12" id="KW-0234">DNA repair</keyword>
<accession>A0A8I6RP37</accession>
<dbReference type="OMA" id="LVRFPQK"/>
<dbReference type="PIRSF" id="PIRSF005813">
    <property type="entry name" value="MSH2"/>
    <property type="match status" value="1"/>
</dbReference>
<evidence type="ECO:0000256" key="1">
    <source>
        <dbReference type="ARBA" id="ARBA00004123"/>
    </source>
</evidence>
<dbReference type="GO" id="GO:0005524">
    <property type="term" value="F:ATP binding"/>
    <property type="evidence" value="ECO:0007669"/>
    <property type="project" value="UniProtKB-KW"/>
</dbReference>
<evidence type="ECO:0000256" key="2">
    <source>
        <dbReference type="ARBA" id="ARBA00006271"/>
    </source>
</evidence>
<dbReference type="FunFam" id="3.30.420.110:FF:000002">
    <property type="entry name" value="DNA mismatch repair protein"/>
    <property type="match status" value="1"/>
</dbReference>
<evidence type="ECO:0000256" key="3">
    <source>
        <dbReference type="ARBA" id="ARBA00019549"/>
    </source>
</evidence>
<evidence type="ECO:0000256" key="6">
    <source>
        <dbReference type="ARBA" id="ARBA00022840"/>
    </source>
</evidence>
<evidence type="ECO:0000256" key="8">
    <source>
        <dbReference type="ARBA" id="ARBA00023204"/>
    </source>
</evidence>
<dbReference type="SMART" id="SM00534">
    <property type="entry name" value="MUTSac"/>
    <property type="match status" value="1"/>
</dbReference>
<keyword evidence="4 12" id="KW-0547">Nucleotide-binding</keyword>
<comment type="function">
    <text evidence="12">Component of the post-replicative DNA mismatch repair system (MMR).</text>
</comment>
<dbReference type="GO" id="GO:0030983">
    <property type="term" value="F:mismatched DNA binding"/>
    <property type="evidence" value="ECO:0007669"/>
    <property type="project" value="InterPro"/>
</dbReference>
<dbReference type="Gene3D" id="1.10.1420.10">
    <property type="match status" value="2"/>
</dbReference>
<evidence type="ECO:0000313" key="15">
    <source>
        <dbReference type="Proteomes" id="UP000494040"/>
    </source>
</evidence>